<reference evidence="1 2" key="1">
    <citation type="submission" date="2023-03" db="EMBL/GenBank/DDBJ databases">
        <title>Isolation and description of six Streptomyces strains from soil environments, able to metabolize different microbial glucans.</title>
        <authorList>
            <person name="Widen T."/>
            <person name="Larsbrink J."/>
        </authorList>
    </citation>
    <scope>NUCLEOTIDE SEQUENCE [LARGE SCALE GENOMIC DNA]</scope>
    <source>
        <strain evidence="1 2">Alt2</strain>
    </source>
</reference>
<evidence type="ECO:0000313" key="2">
    <source>
        <dbReference type="Proteomes" id="UP001235744"/>
    </source>
</evidence>
<accession>A0ABY9IK79</accession>
<dbReference type="Proteomes" id="UP001235744">
    <property type="component" value="Chromosome"/>
</dbReference>
<protein>
    <submittedName>
        <fullName evidence="1">Uncharacterized protein</fullName>
    </submittedName>
</protein>
<keyword evidence="2" id="KW-1185">Reference proteome</keyword>
<gene>
    <name evidence="1" type="ORF">P8A19_01250</name>
</gene>
<dbReference type="RefSeq" id="WP_306084456.1">
    <property type="nucleotide sequence ID" value="NZ_CP120988.1"/>
</dbReference>
<sequence length="56" mass="6513">MTDIHNEEVLARIAKGLVYTESEAAFQAPLRRTEQIFEYSLTPPSESERRRSLLVY</sequence>
<name>A0ABY9IK79_9ACTN</name>
<dbReference type="EMBL" id="CP120988">
    <property type="protein sequence ID" value="WLQ54151.1"/>
    <property type="molecule type" value="Genomic_DNA"/>
</dbReference>
<proteinExistence type="predicted"/>
<evidence type="ECO:0000313" key="1">
    <source>
        <dbReference type="EMBL" id="WLQ54151.1"/>
    </source>
</evidence>
<organism evidence="1 2">
    <name type="scientific">Streptomyces poriferorum</name>
    <dbReference type="NCBI Taxonomy" id="2798799"/>
    <lineage>
        <taxon>Bacteria</taxon>
        <taxon>Bacillati</taxon>
        <taxon>Actinomycetota</taxon>
        <taxon>Actinomycetes</taxon>
        <taxon>Kitasatosporales</taxon>
        <taxon>Streptomycetaceae</taxon>
        <taxon>Streptomyces</taxon>
    </lineage>
</organism>